<dbReference type="RefSeq" id="WP_002606420.1">
    <property type="nucleotide sequence ID" value="NZ_AP025565.1"/>
</dbReference>
<dbReference type="Proteomes" id="UP001203972">
    <property type="component" value="Unassembled WGS sequence"/>
</dbReference>
<proteinExistence type="predicted"/>
<dbReference type="Proteomes" id="UP000503330">
    <property type="component" value="Chromosome"/>
</dbReference>
<evidence type="ECO:0000313" key="1">
    <source>
        <dbReference type="EMBL" id="MCR0234061.1"/>
    </source>
</evidence>
<dbReference type="Proteomes" id="UP000604383">
    <property type="component" value="Unassembled WGS sequence"/>
</dbReference>
<dbReference type="EMBL" id="JAKTMA010000027">
    <property type="protein sequence ID" value="MCR0234061.1"/>
    <property type="molecule type" value="Genomic_DNA"/>
</dbReference>
<evidence type="ECO:0000313" key="2">
    <source>
        <dbReference type="EMBL" id="MZH57130.1"/>
    </source>
</evidence>
<evidence type="ECO:0000313" key="3">
    <source>
        <dbReference type="EMBL" id="QJA04894.1"/>
    </source>
</evidence>
<dbReference type="AlphaFoldDB" id="A0AAP2UPE9"/>
<protein>
    <submittedName>
        <fullName evidence="1">Uncharacterized protein</fullName>
    </submittedName>
</protein>
<reference evidence="3 4" key="2">
    <citation type="submission" date="2020-02" db="EMBL/GenBank/DDBJ databases">
        <authorList>
            <person name="Kociolek L.K."/>
            <person name="Ozer E.A."/>
        </authorList>
    </citation>
    <scope>NUCLEOTIDE SEQUENCE [LARGE SCALE GENOMIC DNA]</scope>
    <source>
        <strain evidence="3 4">ATCC 14501</strain>
    </source>
</reference>
<sequence length="63" mass="7290">MVINGIHAQIQSLAVDTQKQCNQLFSQHTVDMNILMLYVFLVSCERRYRLSTAVRINPYSARC</sequence>
<reference evidence="2" key="1">
    <citation type="journal article" date="2019" name="Nat. Med.">
        <title>A library of human gut bacterial isolates paired with longitudinal multiomics data enables mechanistic microbiome research.</title>
        <authorList>
            <person name="Poyet M."/>
            <person name="Groussin M."/>
            <person name="Gibbons S.M."/>
            <person name="Avila-Pacheco J."/>
            <person name="Jiang X."/>
            <person name="Kearney S.M."/>
            <person name="Perrotta A.R."/>
            <person name="Berdy B."/>
            <person name="Zhao S."/>
            <person name="Lieberman T.D."/>
            <person name="Swanson P.K."/>
            <person name="Smith M."/>
            <person name="Roesemann S."/>
            <person name="Alexander J.E."/>
            <person name="Rich S.A."/>
            <person name="Livny J."/>
            <person name="Vlamakis H."/>
            <person name="Clish C."/>
            <person name="Bullock K."/>
            <person name="Deik A."/>
            <person name="Scott J."/>
            <person name="Pierce K.A."/>
            <person name="Xavier R.J."/>
            <person name="Alm E.J."/>
        </authorList>
    </citation>
    <scope>NUCLEOTIDE SEQUENCE</scope>
    <source>
        <strain evidence="2">BIOML-A12</strain>
    </source>
</reference>
<gene>
    <name evidence="3" type="ORF">G4D54_21885</name>
    <name evidence="2" type="ORF">GT664_15580</name>
    <name evidence="1" type="ORF">MKC95_14900</name>
</gene>
<dbReference type="EMBL" id="WWTN01000030">
    <property type="protein sequence ID" value="MZH57130.1"/>
    <property type="molecule type" value="Genomic_DNA"/>
</dbReference>
<organism evidence="1 5">
    <name type="scientific">Clostridium innocuum</name>
    <dbReference type="NCBI Taxonomy" id="1522"/>
    <lineage>
        <taxon>Bacteria</taxon>
        <taxon>Bacillati</taxon>
        <taxon>Bacillota</taxon>
        <taxon>Clostridia</taxon>
        <taxon>Eubacteriales</taxon>
        <taxon>Clostridiaceae</taxon>
        <taxon>Clostridium</taxon>
    </lineage>
</organism>
<dbReference type="EMBL" id="CP048838">
    <property type="protein sequence ID" value="QJA04894.1"/>
    <property type="molecule type" value="Genomic_DNA"/>
</dbReference>
<evidence type="ECO:0000313" key="4">
    <source>
        <dbReference type="Proteomes" id="UP000503330"/>
    </source>
</evidence>
<name>A0AAP2UPE9_CLOIN</name>
<dbReference type="GeneID" id="61928248"/>
<reference evidence="1" key="3">
    <citation type="journal article" date="2022" name="Clin. Infect. Dis.">
        <title>Association between Clostridium innocuum and antibiotic-associated diarrhea in adults and children: A cross-sectional study and comparative genomics analysis.</title>
        <authorList>
            <person name="Cherny K.E."/>
            <person name="Muscat E.B."/>
            <person name="Balaji A."/>
            <person name="Mukherjee J."/>
            <person name="Ozer E.A."/>
            <person name="Angarone M.P."/>
            <person name="Hauser A.R."/>
            <person name="Sichel J.S."/>
            <person name="Amponsah E."/>
            <person name="Kociolek L.K."/>
        </authorList>
    </citation>
    <scope>NUCLEOTIDE SEQUENCE</scope>
    <source>
        <strain evidence="1">NU1-AC-029v</strain>
    </source>
</reference>
<accession>A0AAP2UPE9</accession>
<evidence type="ECO:0000313" key="5">
    <source>
        <dbReference type="Proteomes" id="UP001203972"/>
    </source>
</evidence>